<accession>A0A7V6A3Y7</accession>
<name>A0A7V6A3Y7_9BACT</name>
<evidence type="ECO:0000313" key="1">
    <source>
        <dbReference type="EMBL" id="HHS29842.1"/>
    </source>
</evidence>
<gene>
    <name evidence="1" type="ORF">ENV52_09110</name>
</gene>
<dbReference type="Gene3D" id="3.30.70.2940">
    <property type="match status" value="1"/>
</dbReference>
<evidence type="ECO:0008006" key="2">
    <source>
        <dbReference type="Google" id="ProtNLM"/>
    </source>
</evidence>
<dbReference type="Pfam" id="PF09700">
    <property type="entry name" value="Cas_Cmr3"/>
    <property type="match status" value="1"/>
</dbReference>
<proteinExistence type="predicted"/>
<organism evidence="1">
    <name type="scientific">Desulfobacca acetoxidans</name>
    <dbReference type="NCBI Taxonomy" id="60893"/>
    <lineage>
        <taxon>Bacteria</taxon>
        <taxon>Pseudomonadati</taxon>
        <taxon>Thermodesulfobacteriota</taxon>
        <taxon>Desulfobaccia</taxon>
        <taxon>Desulfobaccales</taxon>
        <taxon>Desulfobaccaceae</taxon>
        <taxon>Desulfobacca</taxon>
    </lineage>
</organism>
<dbReference type="EMBL" id="DTGR01000144">
    <property type="protein sequence ID" value="HHS29842.1"/>
    <property type="molecule type" value="Genomic_DNA"/>
</dbReference>
<reference evidence="1" key="1">
    <citation type="journal article" date="2020" name="mSystems">
        <title>Genome- and Community-Level Interaction Insights into Carbon Utilization and Element Cycling Functions of Hydrothermarchaeota in Hydrothermal Sediment.</title>
        <authorList>
            <person name="Zhou Z."/>
            <person name="Liu Y."/>
            <person name="Xu W."/>
            <person name="Pan J."/>
            <person name="Luo Z.H."/>
            <person name="Li M."/>
        </authorList>
    </citation>
    <scope>NUCLEOTIDE SEQUENCE [LARGE SCALE GENOMIC DNA]</scope>
    <source>
        <strain evidence="1">SpSt-767</strain>
    </source>
</reference>
<protein>
    <recommendedName>
        <fullName evidence="2">Type III-B CRISPR module-associated protein Cmr3</fullName>
    </recommendedName>
</protein>
<dbReference type="AlphaFoldDB" id="A0A7V6A3Y7"/>
<dbReference type="InterPro" id="IPR019117">
    <property type="entry name" value="CRISPR-assoc_protein_Cmr3"/>
</dbReference>
<sequence>MTVFVVETLDTQFYRGTLPFDAGADGFATTEPLPWPSTVYGAWRTAGMVRARVINKRKISNCHEIWGNAEKRGSFTLKGPLLWRDRYGTEELLLPMPADLVATCGYEPRLRHLVPDENHFLAACSDLHIADPGLRRVMVKDHTNGSKVESLEGRFLSSQLLKNQLTQKLHDFLINDDHFPAAERLFHPEPRIGIKRSQYSHQAEEGMLYAAWHHRFLAPVHAQKDLAYWMHLYPGEGQSLDLPDQGVLKLGGEGRAARYEKLEENADLGSLNWTTAHKKEVVNIIAQQGKFKLLLLTPGLFGGRAHPFTEANGRISLSITSTITATLVGLATYKPVLIGGWDLQKKFPKPLITGMPAGTVYFFIIENFDGLENDRPGTAEKIFTTLNFASICTDDIKKEGFGLVLVGGWHV</sequence>
<dbReference type="Gene3D" id="2.60.40.4350">
    <property type="match status" value="1"/>
</dbReference>
<comment type="caution">
    <text evidence="1">The sequence shown here is derived from an EMBL/GenBank/DDBJ whole genome shotgun (WGS) entry which is preliminary data.</text>
</comment>